<dbReference type="GO" id="GO:0005524">
    <property type="term" value="F:ATP binding"/>
    <property type="evidence" value="ECO:0007669"/>
    <property type="project" value="UniProtKB-KW"/>
</dbReference>
<reference evidence="6 7" key="1">
    <citation type="submission" date="2016-11" db="EMBL/GenBank/DDBJ databases">
        <title>Mixed transmission modes and dynamic genome evolution in an obligate animal-bacterial symbiosis.</title>
        <authorList>
            <person name="Russell S.L."/>
            <person name="Corbett-Detig R.B."/>
            <person name="Cavanaugh C.M."/>
        </authorList>
    </citation>
    <scope>NUCLEOTIDE SEQUENCE [LARGE SCALE GENOMIC DNA]</scope>
    <source>
        <strain evidence="6">Sveles-Q1</strain>
    </source>
</reference>
<keyword evidence="7" id="KW-1185">Reference proteome</keyword>
<dbReference type="InterPro" id="IPR003593">
    <property type="entry name" value="AAA+_ATPase"/>
</dbReference>
<dbReference type="GO" id="GO:0016887">
    <property type="term" value="F:ATP hydrolysis activity"/>
    <property type="evidence" value="ECO:0007669"/>
    <property type="project" value="InterPro"/>
</dbReference>
<comment type="caution">
    <text evidence="6">The sequence shown here is derived from an EMBL/GenBank/DDBJ whole genome shotgun (WGS) entry which is preliminary data.</text>
</comment>
<dbReference type="SUPFAM" id="SSF52540">
    <property type="entry name" value="P-loop containing nucleoside triphosphate hydrolases"/>
    <property type="match status" value="1"/>
</dbReference>
<dbReference type="SMART" id="SM00382">
    <property type="entry name" value="AAA"/>
    <property type="match status" value="1"/>
</dbReference>
<gene>
    <name evidence="6" type="ORF">BOW53_16020</name>
</gene>
<accession>A0A1T2KZM0</accession>
<evidence type="ECO:0000313" key="7">
    <source>
        <dbReference type="Proteomes" id="UP000191110"/>
    </source>
</evidence>
<keyword evidence="2" id="KW-0813">Transport</keyword>
<evidence type="ECO:0000313" key="6">
    <source>
        <dbReference type="EMBL" id="OOZ38297.1"/>
    </source>
</evidence>
<dbReference type="EMBL" id="MPRL01000105">
    <property type="protein sequence ID" value="OOZ38297.1"/>
    <property type="molecule type" value="Genomic_DNA"/>
</dbReference>
<keyword evidence="4" id="KW-0067">ATP-binding</keyword>
<name>A0A1T2KZM0_9GAMM</name>
<protein>
    <recommendedName>
        <fullName evidence="5">ABC transporter domain-containing protein</fullName>
    </recommendedName>
</protein>
<dbReference type="AlphaFoldDB" id="A0A1T2KZM0"/>
<dbReference type="CDD" id="cd03230">
    <property type="entry name" value="ABC_DR_subfamily_A"/>
    <property type="match status" value="1"/>
</dbReference>
<organism evidence="6 7">
    <name type="scientific">Solemya pervernicosa gill symbiont</name>
    <dbReference type="NCBI Taxonomy" id="642797"/>
    <lineage>
        <taxon>Bacteria</taxon>
        <taxon>Pseudomonadati</taxon>
        <taxon>Pseudomonadota</taxon>
        <taxon>Gammaproteobacteria</taxon>
        <taxon>sulfur-oxidizing symbionts</taxon>
    </lineage>
</organism>
<dbReference type="InterPro" id="IPR027417">
    <property type="entry name" value="P-loop_NTPase"/>
</dbReference>
<dbReference type="Proteomes" id="UP000191110">
    <property type="component" value="Unassembled WGS sequence"/>
</dbReference>
<comment type="similarity">
    <text evidence="1">Belongs to the ABC transporter superfamily.</text>
</comment>
<dbReference type="Pfam" id="PF00005">
    <property type="entry name" value="ABC_tran"/>
    <property type="match status" value="1"/>
</dbReference>
<evidence type="ECO:0000259" key="5">
    <source>
        <dbReference type="PROSITE" id="PS50893"/>
    </source>
</evidence>
<proteinExistence type="inferred from homology"/>
<evidence type="ECO:0000256" key="4">
    <source>
        <dbReference type="ARBA" id="ARBA00022840"/>
    </source>
</evidence>
<dbReference type="PROSITE" id="PS50893">
    <property type="entry name" value="ABC_TRANSPORTER_2"/>
    <property type="match status" value="1"/>
</dbReference>
<dbReference type="RefSeq" id="WP_078485092.1">
    <property type="nucleotide sequence ID" value="NZ_MPRL01000105.1"/>
</dbReference>
<evidence type="ECO:0000256" key="1">
    <source>
        <dbReference type="ARBA" id="ARBA00005417"/>
    </source>
</evidence>
<dbReference type="InterPro" id="IPR003439">
    <property type="entry name" value="ABC_transporter-like_ATP-bd"/>
</dbReference>
<evidence type="ECO:0000256" key="2">
    <source>
        <dbReference type="ARBA" id="ARBA00022448"/>
    </source>
</evidence>
<feature type="domain" description="ABC transporter" evidence="5">
    <location>
        <begin position="2"/>
        <end position="232"/>
    </location>
</feature>
<keyword evidence="3" id="KW-0547">Nucleotide-binding</keyword>
<sequence>MIQVSNLVYEYPGKRALQGVSFNIEPATVTALVGPNGAGKTTLLRCMAALERPFAGTVVIDGLDTVEEPRQVHRRLGYLSDFFGLYDDLSVAQCLEYAAMAHGIASIDRAERVMTAAERLGLDDRLEVEAKALSRGLRQRLAVAQAIIHEPSVVLLDEPASGLDPEARTSLSTLLSELRGQGMTLVVSSHILSELEAYSTHMLTIRDGEITGHRALHEDEGEVMQIRLRAVSDLDRAQPILTEMGAKLLPDGGDEWLRFDLTGSEMERRILLKRLIDADVAVSEFAVERRSLEQVYLDEAGEVAE</sequence>
<evidence type="ECO:0000256" key="3">
    <source>
        <dbReference type="ARBA" id="ARBA00022741"/>
    </source>
</evidence>
<dbReference type="PANTHER" id="PTHR43335:SF3">
    <property type="entry name" value="ABC TRANSPORTER"/>
    <property type="match status" value="1"/>
</dbReference>
<dbReference type="OrthoDB" id="9781337at2"/>
<dbReference type="Gene3D" id="3.40.50.300">
    <property type="entry name" value="P-loop containing nucleotide triphosphate hydrolases"/>
    <property type="match status" value="1"/>
</dbReference>
<dbReference type="PANTHER" id="PTHR43335">
    <property type="entry name" value="ABC TRANSPORTER, ATP-BINDING PROTEIN"/>
    <property type="match status" value="1"/>
</dbReference>